<dbReference type="PROSITE" id="PS50041">
    <property type="entry name" value="C_TYPE_LECTIN_2"/>
    <property type="match status" value="4"/>
</dbReference>
<dbReference type="SMART" id="SM00034">
    <property type="entry name" value="CLECT"/>
    <property type="match status" value="4"/>
</dbReference>
<keyword evidence="4" id="KW-1185">Reference proteome</keyword>
<name>A0A835GAK0_SPOEX</name>
<sequence length="665" mass="74874">MWKAAFRCDYKHIPTAEGFFKHFVIPATWADARLRCSLEGATLASPLNPNIEAEMKHIIQIYFTSESEIFTGFHATISQGNFYSIEGTPLSEISLAWAENEPNNVGNNENCITFNANGEMADRSCNEPRPYICFRSAEIKTEVNECGTIDSEYKLDQRTNSCYKFHTVPRTFTGAHFACSAEGGHLAIINSNVEATVLRELFAKYPSGTMFGSFRKDFAFVGFHDWGETADWRTIHGQTLEEAGYKKFASGEPNNATTGEYCGGILRTALLCDLWCERPAPFICEKKRNHPHICLPLEQAAFRCDYKYSSEANGWFKHYLIPATWADAHLRCALQGAKLASPLNDKMVTEMKIIMQKFFNPDSEIFTGFHATFSRGNFYSTEGVPLSGLSLPWAEKEPDNVGNNENCITLNVDGEMADRSCDEPRPYICFRSADIKTEVNECGTIDPEYKLDKKTDTCYKFHTVARTFSGAHFACSAEGGHLAIIKSDVEAAVLKKTFAKYPINKILGSFWRDVAFVGFYSWPQSSDWRTIHGLTLTETGYNKFSPGEPSNSTPGEFCGSIYRSALLNDLWCERPAAFICEKKRDFPPILRPTSNKGSCSDSRPTPGHREFFSQINGEVEFHESRRFDITVDYSKMTALSKTHEMRPIERSGHCVQLIAREGIIK</sequence>
<evidence type="ECO:0000313" key="4">
    <source>
        <dbReference type="Proteomes" id="UP000648187"/>
    </source>
</evidence>
<reference evidence="3" key="1">
    <citation type="submission" date="2020-08" db="EMBL/GenBank/DDBJ databases">
        <title>Spodoptera exigua strain:BAW_Kor-Di-RS1 Genome sequencing and assembly.</title>
        <authorList>
            <person name="Kim J."/>
            <person name="Nam H.Y."/>
            <person name="Kwon M."/>
            <person name="Choi J.H."/>
            <person name="Cho S.R."/>
            <person name="Kim G.-H."/>
        </authorList>
    </citation>
    <scope>NUCLEOTIDE SEQUENCE</scope>
    <source>
        <strain evidence="3">BAW_Kor-Di-RS1</strain>
        <tissue evidence="3">Whole-body</tissue>
    </source>
</reference>
<dbReference type="InterPro" id="IPR001304">
    <property type="entry name" value="C-type_lectin-like"/>
</dbReference>
<dbReference type="InterPro" id="IPR016187">
    <property type="entry name" value="CTDL_fold"/>
</dbReference>
<dbReference type="Pfam" id="PF00059">
    <property type="entry name" value="Lectin_C"/>
    <property type="match status" value="4"/>
</dbReference>
<organism evidence="3 4">
    <name type="scientific">Spodoptera exigua</name>
    <name type="common">Beet armyworm</name>
    <name type="synonym">Noctua fulgens</name>
    <dbReference type="NCBI Taxonomy" id="7107"/>
    <lineage>
        <taxon>Eukaryota</taxon>
        <taxon>Metazoa</taxon>
        <taxon>Ecdysozoa</taxon>
        <taxon>Arthropoda</taxon>
        <taxon>Hexapoda</taxon>
        <taxon>Insecta</taxon>
        <taxon>Pterygota</taxon>
        <taxon>Neoptera</taxon>
        <taxon>Endopterygota</taxon>
        <taxon>Lepidoptera</taxon>
        <taxon>Glossata</taxon>
        <taxon>Ditrysia</taxon>
        <taxon>Noctuoidea</taxon>
        <taxon>Noctuidae</taxon>
        <taxon>Amphipyrinae</taxon>
        <taxon>Spodoptera</taxon>
    </lineage>
</organism>
<feature type="domain" description="C-type lectin" evidence="2">
    <location>
        <begin position="158"/>
        <end position="285"/>
    </location>
</feature>
<comment type="caution">
    <text evidence="3">The sequence shown here is derived from an EMBL/GenBank/DDBJ whole genome shotgun (WGS) entry which is preliminary data.</text>
</comment>
<evidence type="ECO:0000313" key="3">
    <source>
        <dbReference type="EMBL" id="KAF9411395.1"/>
    </source>
</evidence>
<dbReference type="PANTHER" id="PTHR22803">
    <property type="entry name" value="MANNOSE, PHOSPHOLIPASE, LECTIN RECEPTOR RELATED"/>
    <property type="match status" value="1"/>
</dbReference>
<feature type="domain" description="C-type lectin" evidence="2">
    <location>
        <begin position="454"/>
        <end position="581"/>
    </location>
</feature>
<gene>
    <name evidence="3" type="ORF">HW555_009796</name>
</gene>
<feature type="domain" description="C-type lectin" evidence="2">
    <location>
        <begin position="28"/>
        <end position="134"/>
    </location>
</feature>
<dbReference type="Proteomes" id="UP000648187">
    <property type="component" value="Unassembled WGS sequence"/>
</dbReference>
<feature type="domain" description="C-type lectin" evidence="2">
    <location>
        <begin position="324"/>
        <end position="430"/>
    </location>
</feature>
<dbReference type="InterPro" id="IPR050111">
    <property type="entry name" value="C-type_lectin/snaclec_domain"/>
</dbReference>
<accession>A0A835GAK0</accession>
<dbReference type="EMBL" id="JACKWZ010000226">
    <property type="protein sequence ID" value="KAF9411395.1"/>
    <property type="molecule type" value="Genomic_DNA"/>
</dbReference>
<dbReference type="AlphaFoldDB" id="A0A835GAK0"/>
<keyword evidence="1" id="KW-1015">Disulfide bond</keyword>
<dbReference type="PROSITE" id="PS00615">
    <property type="entry name" value="C_TYPE_LECTIN_1"/>
    <property type="match status" value="2"/>
</dbReference>
<protein>
    <recommendedName>
        <fullName evidence="2">C-type lectin domain-containing protein</fullName>
    </recommendedName>
</protein>
<dbReference type="InterPro" id="IPR018378">
    <property type="entry name" value="C-type_lectin_CS"/>
</dbReference>
<evidence type="ECO:0000259" key="2">
    <source>
        <dbReference type="PROSITE" id="PS50041"/>
    </source>
</evidence>
<proteinExistence type="predicted"/>
<dbReference type="CDD" id="cd00037">
    <property type="entry name" value="CLECT"/>
    <property type="match status" value="4"/>
</dbReference>
<dbReference type="InterPro" id="IPR016186">
    <property type="entry name" value="C-type_lectin-like/link_sf"/>
</dbReference>
<evidence type="ECO:0000256" key="1">
    <source>
        <dbReference type="ARBA" id="ARBA00023157"/>
    </source>
</evidence>
<dbReference type="Gene3D" id="3.10.100.10">
    <property type="entry name" value="Mannose-Binding Protein A, subunit A"/>
    <property type="match status" value="4"/>
</dbReference>
<dbReference type="SUPFAM" id="SSF56436">
    <property type="entry name" value="C-type lectin-like"/>
    <property type="match status" value="4"/>
</dbReference>